<feature type="non-terminal residue" evidence="4">
    <location>
        <position position="1"/>
    </location>
</feature>
<protein>
    <submittedName>
        <fullName evidence="4">50S ribosomal protein L15</fullName>
    </submittedName>
</protein>
<evidence type="ECO:0000259" key="3">
    <source>
        <dbReference type="Pfam" id="PF00828"/>
    </source>
</evidence>
<evidence type="ECO:0000256" key="1">
    <source>
        <dbReference type="ARBA" id="ARBA00022980"/>
    </source>
</evidence>
<accession>A0A831PT69</accession>
<keyword evidence="2" id="KW-0687">Ribonucleoprotein</keyword>
<dbReference type="InterPro" id="IPR036227">
    <property type="entry name" value="Ribosomal_uL15/eL18_sf"/>
</dbReference>
<name>A0A831PT69_9EURY</name>
<dbReference type="GO" id="GO:0005840">
    <property type="term" value="C:ribosome"/>
    <property type="evidence" value="ECO:0007669"/>
    <property type="project" value="UniProtKB-KW"/>
</dbReference>
<comment type="caution">
    <text evidence="4">The sequence shown here is derived from an EMBL/GenBank/DDBJ whole genome shotgun (WGS) entry which is preliminary data.</text>
</comment>
<sequence>KVLGSGQVTHALKLTALSYSAQAKDKIEAAGGQALTV</sequence>
<dbReference type="SUPFAM" id="SSF52080">
    <property type="entry name" value="Ribosomal proteins L15p and L18e"/>
    <property type="match status" value="1"/>
</dbReference>
<dbReference type="Proteomes" id="UP000885648">
    <property type="component" value="Unassembled WGS sequence"/>
</dbReference>
<dbReference type="EMBL" id="DSBY01000145">
    <property type="protein sequence ID" value="HDS63183.1"/>
    <property type="molecule type" value="Genomic_DNA"/>
</dbReference>
<reference evidence="4" key="1">
    <citation type="journal article" date="2020" name="mSystems">
        <title>Genome- and Community-Level Interaction Insights into Carbon Utilization and Element Cycling Functions of Hydrothermarchaeota in Hydrothermal Sediment.</title>
        <authorList>
            <person name="Zhou Z."/>
            <person name="Liu Y."/>
            <person name="Xu W."/>
            <person name="Pan J."/>
            <person name="Luo Z.H."/>
            <person name="Li M."/>
        </authorList>
    </citation>
    <scope>NUCLEOTIDE SEQUENCE</scope>
    <source>
        <strain evidence="4">SpSt-1183</strain>
    </source>
</reference>
<dbReference type="Pfam" id="PF00828">
    <property type="entry name" value="Ribosomal_L27A"/>
    <property type="match status" value="1"/>
</dbReference>
<keyword evidence="1 4" id="KW-0689">Ribosomal protein</keyword>
<dbReference type="GO" id="GO:1990904">
    <property type="term" value="C:ribonucleoprotein complex"/>
    <property type="evidence" value="ECO:0007669"/>
    <property type="project" value="UniProtKB-KW"/>
</dbReference>
<dbReference type="InterPro" id="IPR021131">
    <property type="entry name" value="Ribosomal_uL15/eL18"/>
</dbReference>
<evidence type="ECO:0000313" key="4">
    <source>
        <dbReference type="EMBL" id="HDS63183.1"/>
    </source>
</evidence>
<proteinExistence type="predicted"/>
<organism evidence="4">
    <name type="scientific">Methanofollis liminatans</name>
    <dbReference type="NCBI Taxonomy" id="2201"/>
    <lineage>
        <taxon>Archaea</taxon>
        <taxon>Methanobacteriati</taxon>
        <taxon>Methanobacteriota</taxon>
        <taxon>Stenosarchaea group</taxon>
        <taxon>Methanomicrobia</taxon>
        <taxon>Methanomicrobiales</taxon>
        <taxon>Methanomicrobiaceae</taxon>
        <taxon>Methanofollis</taxon>
    </lineage>
</organism>
<dbReference type="Gene3D" id="3.100.10.10">
    <property type="match status" value="1"/>
</dbReference>
<feature type="domain" description="Large ribosomal subunit protein uL15/eL18" evidence="3">
    <location>
        <begin position="1"/>
        <end position="34"/>
    </location>
</feature>
<evidence type="ECO:0000256" key="2">
    <source>
        <dbReference type="ARBA" id="ARBA00023274"/>
    </source>
</evidence>
<gene>
    <name evidence="4" type="ORF">ENN52_03455</name>
</gene>
<dbReference type="AlphaFoldDB" id="A0A831PT69"/>